<dbReference type="OrthoDB" id="10248475at2759"/>
<dbReference type="Pfam" id="PF00484">
    <property type="entry name" value="Pro_CA"/>
    <property type="match status" value="1"/>
</dbReference>
<keyword evidence="11" id="KW-1185">Reference proteome</keyword>
<dbReference type="InterPro" id="IPR015892">
    <property type="entry name" value="Carbonic_anhydrase_CS"/>
</dbReference>
<feature type="compositionally biased region" description="Low complexity" evidence="9">
    <location>
        <begin position="199"/>
        <end position="210"/>
    </location>
</feature>
<feature type="region of interest" description="Disordered" evidence="9">
    <location>
        <begin position="1"/>
        <end position="227"/>
    </location>
</feature>
<dbReference type="PANTHER" id="PTHR11002:SF76">
    <property type="entry name" value="CARBONIC ANHYDRASE"/>
    <property type="match status" value="1"/>
</dbReference>
<reference evidence="10 11" key="1">
    <citation type="journal article" date="2019" name="Sci. Rep.">
        <title>Comparative genomics of chytrid fungi reveal insights into the obligate biotrophic and pathogenic lifestyle of Synchytrium endobioticum.</title>
        <authorList>
            <person name="van de Vossenberg B.T.L.H."/>
            <person name="Warris S."/>
            <person name="Nguyen H.D.T."/>
            <person name="van Gent-Pelzer M.P.E."/>
            <person name="Joly D.L."/>
            <person name="van de Geest H.C."/>
            <person name="Bonants P.J.M."/>
            <person name="Smith D.S."/>
            <person name="Levesque C.A."/>
            <person name="van der Lee T.A.J."/>
        </authorList>
    </citation>
    <scope>NUCLEOTIDE SEQUENCE [LARGE SCALE GENOMIC DNA]</scope>
    <source>
        <strain evidence="10 11">CBS 675.73</strain>
    </source>
</reference>
<dbReference type="EMBL" id="QEAP01000187">
    <property type="protein sequence ID" value="TPX73412.1"/>
    <property type="molecule type" value="Genomic_DNA"/>
</dbReference>
<keyword evidence="5 8" id="KW-0862">Zinc</keyword>
<dbReference type="PROSITE" id="PS00705">
    <property type="entry name" value="PROK_CO2_ANHYDRASE_2"/>
    <property type="match status" value="1"/>
</dbReference>
<dbReference type="EC" id="4.2.1.1" evidence="3"/>
<dbReference type="CDD" id="cd00884">
    <property type="entry name" value="beta_CA_cladeB"/>
    <property type="match status" value="1"/>
</dbReference>
<feature type="compositionally biased region" description="Low complexity" evidence="9">
    <location>
        <begin position="169"/>
        <end position="178"/>
    </location>
</feature>
<feature type="compositionally biased region" description="Low complexity" evidence="9">
    <location>
        <begin position="65"/>
        <end position="75"/>
    </location>
</feature>
<evidence type="ECO:0000256" key="1">
    <source>
        <dbReference type="ARBA" id="ARBA00002904"/>
    </source>
</evidence>
<dbReference type="Proteomes" id="UP000320333">
    <property type="component" value="Unassembled WGS sequence"/>
</dbReference>
<evidence type="ECO:0000256" key="2">
    <source>
        <dbReference type="ARBA" id="ARBA00006217"/>
    </source>
</evidence>
<dbReference type="InterPro" id="IPR036874">
    <property type="entry name" value="Carbonic_anhydrase_sf"/>
</dbReference>
<keyword evidence="6" id="KW-0456">Lyase</keyword>
<proteinExistence type="inferred from homology"/>
<protein>
    <recommendedName>
        <fullName evidence="3">carbonic anhydrase</fullName>
        <ecNumber evidence="3">4.2.1.1</ecNumber>
    </recommendedName>
</protein>
<comment type="caution">
    <text evidence="10">The sequence shown here is derived from an EMBL/GenBank/DDBJ whole genome shotgun (WGS) entry which is preliminary data.</text>
</comment>
<dbReference type="GO" id="GO:0008270">
    <property type="term" value="F:zinc ion binding"/>
    <property type="evidence" value="ECO:0007669"/>
    <property type="project" value="InterPro"/>
</dbReference>
<comment type="function">
    <text evidence="1">Reversible hydration of carbon dioxide.</text>
</comment>
<dbReference type="InterPro" id="IPR001765">
    <property type="entry name" value="Carbonic_anhydrase"/>
</dbReference>
<comment type="similarity">
    <text evidence="2">Belongs to the beta-class carbonic anhydrase family.</text>
</comment>
<feature type="binding site" evidence="8">
    <location>
        <position position="468"/>
    </location>
    <ligand>
        <name>Zn(2+)</name>
        <dbReference type="ChEBI" id="CHEBI:29105"/>
    </ligand>
</feature>
<comment type="cofactor">
    <cofactor evidence="8">
        <name>Zn(2+)</name>
        <dbReference type="ChEBI" id="CHEBI:29105"/>
    </cofactor>
    <text evidence="8">Binds 1 zinc ion per subunit.</text>
</comment>
<evidence type="ECO:0000313" key="10">
    <source>
        <dbReference type="EMBL" id="TPX73412.1"/>
    </source>
</evidence>
<evidence type="ECO:0000256" key="8">
    <source>
        <dbReference type="PIRSR" id="PIRSR601765-1"/>
    </source>
</evidence>
<feature type="compositionally biased region" description="Basic and acidic residues" evidence="9">
    <location>
        <begin position="42"/>
        <end position="64"/>
    </location>
</feature>
<evidence type="ECO:0000256" key="7">
    <source>
        <dbReference type="ARBA" id="ARBA00048348"/>
    </source>
</evidence>
<gene>
    <name evidence="10" type="primary">NCE103G</name>
    <name evidence="10" type="ORF">CcCBS67573_g05324</name>
</gene>
<dbReference type="STRING" id="246404.A0A507FBA1"/>
<feature type="compositionally biased region" description="Polar residues" evidence="9">
    <location>
        <begin position="90"/>
        <end position="132"/>
    </location>
</feature>
<dbReference type="PANTHER" id="PTHR11002">
    <property type="entry name" value="CARBONIC ANHYDRASE"/>
    <property type="match status" value="1"/>
</dbReference>
<comment type="catalytic activity">
    <reaction evidence="7">
        <text>hydrogencarbonate + H(+) = CO2 + H2O</text>
        <dbReference type="Rhea" id="RHEA:10748"/>
        <dbReference type="ChEBI" id="CHEBI:15377"/>
        <dbReference type="ChEBI" id="CHEBI:15378"/>
        <dbReference type="ChEBI" id="CHEBI:16526"/>
        <dbReference type="ChEBI" id="CHEBI:17544"/>
        <dbReference type="EC" id="4.2.1.1"/>
    </reaction>
</comment>
<sequence length="661" mass="71911">MYQGEPVEDLSGGAADTSKETRELLPELPSVPVVKSAISANKNHETHHAHGESDNRNSSLHKDTSQLTHQSSLTSAEPMISNSRKPHSSKPATKANSRITSKATSPNASKPTSRISSRTVSRQNSVSHNLNPLQPLAPIQKTKSIATGIEISSIPVKEEDDAGVEDSSKSSADGSKAAKNNDNENVTNEARMHAHEELPQQQQQQQHQPLKPTPPSKPPPLQQADHRHTISRKHTIKDILPVEAQEGADAPNTEIESSETKTIKPFQDAQEAPLNVSQTLPPSVPVPLAEMLSSFSTSAPCIATMLPSSSTTALKFTSRSGSRISLHSGSNSTRTSQVLRHEKSALRKSVTLSREGIEIKKSTPRASTTSISAHRRASLPNSSAKTVKSRKAELDRCMSPSSVLSQIPKNGSSNSSVTVREDISKNQMSKFLNGFKRFRKTYFGDNTELFNTLRNGQSPKTLLIACCDSRVDPAIITDCEPGDMFVVRNVANIVAPYNPDGSHHGVSAAIEFAVKGLKVQNIVVMGHTKCGGIAALMRGITDSNETEFLGPWMKIAEKARSKVLKHFSHKEMDVQCRACEHASILLSLENLVTYPWVRDKLMNESISIHGWYFDFEDGELLALNPETLVFESMLDADENFPVGAGLPPSAAGHVHEHESFS</sequence>
<keyword evidence="4 8" id="KW-0479">Metal-binding</keyword>
<feature type="binding site" evidence="8">
    <location>
        <position position="527"/>
    </location>
    <ligand>
        <name>Zn(2+)</name>
        <dbReference type="ChEBI" id="CHEBI:29105"/>
    </ligand>
</feature>
<dbReference type="FunFam" id="3.40.1050.10:FF:000003">
    <property type="entry name" value="Carbonic anhydrase"/>
    <property type="match status" value="1"/>
</dbReference>
<evidence type="ECO:0000256" key="4">
    <source>
        <dbReference type="ARBA" id="ARBA00022723"/>
    </source>
</evidence>
<dbReference type="GO" id="GO:0004089">
    <property type="term" value="F:carbonate dehydratase activity"/>
    <property type="evidence" value="ECO:0007669"/>
    <property type="project" value="UniProtKB-EC"/>
</dbReference>
<evidence type="ECO:0000313" key="11">
    <source>
        <dbReference type="Proteomes" id="UP000320333"/>
    </source>
</evidence>
<name>A0A507FBA1_9FUNG</name>
<feature type="region of interest" description="Disordered" evidence="9">
    <location>
        <begin position="362"/>
        <end position="419"/>
    </location>
</feature>
<feature type="compositionally biased region" description="Pro residues" evidence="9">
    <location>
        <begin position="211"/>
        <end position="221"/>
    </location>
</feature>
<dbReference type="AlphaFoldDB" id="A0A507FBA1"/>
<feature type="binding site" evidence="8">
    <location>
        <position position="530"/>
    </location>
    <ligand>
        <name>Zn(2+)</name>
        <dbReference type="ChEBI" id="CHEBI:29105"/>
    </ligand>
</feature>
<feature type="compositionally biased region" description="Polar residues" evidence="9">
    <location>
        <begin position="399"/>
        <end position="418"/>
    </location>
</feature>
<dbReference type="SMART" id="SM00947">
    <property type="entry name" value="Pro_CA"/>
    <property type="match status" value="1"/>
</dbReference>
<feature type="region of interest" description="Disordered" evidence="9">
    <location>
        <begin position="240"/>
        <end position="260"/>
    </location>
</feature>
<evidence type="ECO:0000256" key="3">
    <source>
        <dbReference type="ARBA" id="ARBA00012925"/>
    </source>
</evidence>
<feature type="binding site" evidence="8">
    <location>
        <position position="466"/>
    </location>
    <ligand>
        <name>Zn(2+)</name>
        <dbReference type="ChEBI" id="CHEBI:29105"/>
    </ligand>
</feature>
<evidence type="ECO:0000256" key="6">
    <source>
        <dbReference type="ARBA" id="ARBA00023239"/>
    </source>
</evidence>
<dbReference type="Gene3D" id="3.40.1050.10">
    <property type="entry name" value="Carbonic anhydrase"/>
    <property type="match status" value="1"/>
</dbReference>
<accession>A0A507FBA1</accession>
<organism evidence="10 11">
    <name type="scientific">Chytriomyces confervae</name>
    <dbReference type="NCBI Taxonomy" id="246404"/>
    <lineage>
        <taxon>Eukaryota</taxon>
        <taxon>Fungi</taxon>
        <taxon>Fungi incertae sedis</taxon>
        <taxon>Chytridiomycota</taxon>
        <taxon>Chytridiomycota incertae sedis</taxon>
        <taxon>Chytridiomycetes</taxon>
        <taxon>Chytridiales</taxon>
        <taxon>Chytriomycetaceae</taxon>
        <taxon>Chytriomyces</taxon>
    </lineage>
</organism>
<dbReference type="GO" id="GO:0015976">
    <property type="term" value="P:carbon utilization"/>
    <property type="evidence" value="ECO:0007669"/>
    <property type="project" value="InterPro"/>
</dbReference>
<evidence type="ECO:0000256" key="5">
    <source>
        <dbReference type="ARBA" id="ARBA00022833"/>
    </source>
</evidence>
<dbReference type="InterPro" id="IPR045066">
    <property type="entry name" value="Beta_CA_cladeB"/>
</dbReference>
<evidence type="ECO:0000256" key="9">
    <source>
        <dbReference type="SAM" id="MobiDB-lite"/>
    </source>
</evidence>
<dbReference type="SUPFAM" id="SSF53056">
    <property type="entry name" value="beta-carbonic anhydrase, cab"/>
    <property type="match status" value="1"/>
</dbReference>